<sequence length="174" mass="19609">MNLFYGEKIAFLPVLEFFSNYHISSSSSTRAIRKRISLDISANSNTICCINNTRPDSAKYTGDLDGNLSVLLFVLGIDLRGQNTGSNWLDDKKGKAMTKLMKSKMSNPFLTGYFLKKILLLQVLLERITTSLLRNEKIDKNMGSNLSRSVFSTLRREINASNSSMNDNMLLIPR</sequence>
<reference evidence="1" key="1">
    <citation type="submission" date="2021-06" db="EMBL/GenBank/DDBJ databases">
        <authorList>
            <person name="Kallberg Y."/>
            <person name="Tangrot J."/>
            <person name="Rosling A."/>
        </authorList>
    </citation>
    <scope>NUCLEOTIDE SEQUENCE</scope>
    <source>
        <strain evidence="1">MT106</strain>
    </source>
</reference>
<protein>
    <submittedName>
        <fullName evidence="1">4376_t:CDS:1</fullName>
    </submittedName>
</protein>
<evidence type="ECO:0000313" key="1">
    <source>
        <dbReference type="EMBL" id="CAG8560226.1"/>
    </source>
</evidence>
<dbReference type="AlphaFoldDB" id="A0A9N9BDQ9"/>
<comment type="caution">
    <text evidence="1">The sequence shown here is derived from an EMBL/GenBank/DDBJ whole genome shotgun (WGS) entry which is preliminary data.</text>
</comment>
<gene>
    <name evidence="1" type="ORF">AGERDE_LOCUS7114</name>
</gene>
<dbReference type="Proteomes" id="UP000789831">
    <property type="component" value="Unassembled WGS sequence"/>
</dbReference>
<proteinExistence type="predicted"/>
<organism evidence="1 2">
    <name type="scientific">Ambispora gerdemannii</name>
    <dbReference type="NCBI Taxonomy" id="144530"/>
    <lineage>
        <taxon>Eukaryota</taxon>
        <taxon>Fungi</taxon>
        <taxon>Fungi incertae sedis</taxon>
        <taxon>Mucoromycota</taxon>
        <taxon>Glomeromycotina</taxon>
        <taxon>Glomeromycetes</taxon>
        <taxon>Archaeosporales</taxon>
        <taxon>Ambisporaceae</taxon>
        <taxon>Ambispora</taxon>
    </lineage>
</organism>
<name>A0A9N9BDQ9_9GLOM</name>
<accession>A0A9N9BDQ9</accession>
<dbReference type="EMBL" id="CAJVPL010001229">
    <property type="protein sequence ID" value="CAG8560226.1"/>
    <property type="molecule type" value="Genomic_DNA"/>
</dbReference>
<evidence type="ECO:0000313" key="2">
    <source>
        <dbReference type="Proteomes" id="UP000789831"/>
    </source>
</evidence>
<keyword evidence="2" id="KW-1185">Reference proteome</keyword>